<dbReference type="AlphaFoldDB" id="A0AAQ4E9H7"/>
<evidence type="ECO:0000313" key="1">
    <source>
        <dbReference type="EMBL" id="KAK8771324.1"/>
    </source>
</evidence>
<reference evidence="1 2" key="1">
    <citation type="journal article" date="2023" name="Arcadia Sci">
        <title>De novo assembly of a long-read Amblyomma americanum tick genome.</title>
        <authorList>
            <person name="Chou S."/>
            <person name="Poskanzer K.E."/>
            <person name="Rollins M."/>
            <person name="Thuy-Boun P.S."/>
        </authorList>
    </citation>
    <scope>NUCLEOTIDE SEQUENCE [LARGE SCALE GENOMIC DNA]</scope>
    <source>
        <strain evidence="1">F_SG_1</strain>
        <tissue evidence="1">Salivary glands</tissue>
    </source>
</reference>
<sequence>MEVIRGMRINLWPSAKYRSPAELELVYTSYFTNKTTTLDHSITERRANAELIGSDAYFEDKQLPHSLAKDSVYYDSLLNTVSMSLLVARRLFYYHNGIRALLRQLVCCKHHEQEHGFVTRRSTLEFSSRAEFQAWKEKTEREEQVQFIATRGATRLSSGATKRYLECHRSGVSVQSGQDGDKVNVEYQAEHYGHEKSVAHLRLSATEVDAIAQKLSIGVPIRRILADAHSSELDRLRTLTTKDIYNIKYKYRIGSEQRDPEETQALLDSIQADVIPEPQISGLENIRTLLGAALQDLANKESGDPALLELAVKKAYEIRLLVKQFPDKQPSVAKPIAANKTLEKQPGY</sequence>
<dbReference type="EMBL" id="JARKHS020019896">
    <property type="protein sequence ID" value="KAK8771324.1"/>
    <property type="molecule type" value="Genomic_DNA"/>
</dbReference>
<protein>
    <submittedName>
        <fullName evidence="1">Uncharacterized protein</fullName>
    </submittedName>
</protein>
<accession>A0AAQ4E9H7</accession>
<dbReference type="Proteomes" id="UP001321473">
    <property type="component" value="Unassembled WGS sequence"/>
</dbReference>
<comment type="caution">
    <text evidence="1">The sequence shown here is derived from an EMBL/GenBank/DDBJ whole genome shotgun (WGS) entry which is preliminary data.</text>
</comment>
<dbReference type="PANTHER" id="PTHR33936">
    <property type="entry name" value="PROTEIN CBG17840"/>
    <property type="match status" value="1"/>
</dbReference>
<dbReference type="PANTHER" id="PTHR33936:SF24">
    <property type="entry name" value="C2H2-TYPE DOMAIN-CONTAINING PROTEIN"/>
    <property type="match status" value="1"/>
</dbReference>
<evidence type="ECO:0000313" key="2">
    <source>
        <dbReference type="Proteomes" id="UP001321473"/>
    </source>
</evidence>
<gene>
    <name evidence="1" type="ORF">V5799_025431</name>
</gene>
<name>A0AAQ4E9H7_AMBAM</name>
<proteinExistence type="predicted"/>
<organism evidence="1 2">
    <name type="scientific">Amblyomma americanum</name>
    <name type="common">Lone star tick</name>
    <dbReference type="NCBI Taxonomy" id="6943"/>
    <lineage>
        <taxon>Eukaryota</taxon>
        <taxon>Metazoa</taxon>
        <taxon>Ecdysozoa</taxon>
        <taxon>Arthropoda</taxon>
        <taxon>Chelicerata</taxon>
        <taxon>Arachnida</taxon>
        <taxon>Acari</taxon>
        <taxon>Parasitiformes</taxon>
        <taxon>Ixodida</taxon>
        <taxon>Ixodoidea</taxon>
        <taxon>Ixodidae</taxon>
        <taxon>Amblyomminae</taxon>
        <taxon>Amblyomma</taxon>
    </lineage>
</organism>
<keyword evidence="2" id="KW-1185">Reference proteome</keyword>
<dbReference type="InterPro" id="IPR052797">
    <property type="entry name" value="RegFact_GeneExpr_CellDeath"/>
</dbReference>